<keyword evidence="3 6" id="KW-1133">Transmembrane helix</keyword>
<organism evidence="7 8">
    <name type="scientific">Sphagnum troendelagicum</name>
    <dbReference type="NCBI Taxonomy" id="128251"/>
    <lineage>
        <taxon>Eukaryota</taxon>
        <taxon>Viridiplantae</taxon>
        <taxon>Streptophyta</taxon>
        <taxon>Embryophyta</taxon>
        <taxon>Bryophyta</taxon>
        <taxon>Sphagnophytina</taxon>
        <taxon>Sphagnopsida</taxon>
        <taxon>Sphagnales</taxon>
        <taxon>Sphagnaceae</taxon>
        <taxon>Sphagnum</taxon>
    </lineage>
</organism>
<dbReference type="Proteomes" id="UP001497512">
    <property type="component" value="Chromosome 10"/>
</dbReference>
<dbReference type="PANTHER" id="PTHR28234:SF1">
    <property type="entry name" value="NUCLEAR CONTROL OF ATPASE PROTEIN 2"/>
    <property type="match status" value="1"/>
</dbReference>
<proteinExistence type="predicted"/>
<evidence type="ECO:0000256" key="5">
    <source>
        <dbReference type="ARBA" id="ARBA00023136"/>
    </source>
</evidence>
<evidence type="ECO:0000256" key="3">
    <source>
        <dbReference type="ARBA" id="ARBA00022989"/>
    </source>
</evidence>
<evidence type="ECO:0000256" key="1">
    <source>
        <dbReference type="ARBA" id="ARBA00004225"/>
    </source>
</evidence>
<sequence>MIEHAVRVIGSHMLQSVVNQWWRRRQHKPRNGLPLLLTTTPPDSLEDTVGVDRVLDILGDASAQVLEHLHEVNKHLQFWQIRAQGTERDKVRFMVLERGPWAFLQGVRQLLRSLVWDSSTQGLVVAAAIRITERVSMLTDLRNRLAVLNGQLYMEVAKMGEKMNAGQRSRRAIAECVVAVLEAMAVLEGAYDLPQADESASSTRPFILEFEGMSEELMRGMDWTNNELHNALELLSRNLQTLKEFLAGLMSYYRKPRKLVRHWIEYSGGAVGLALVSGWVVQHSRLGGSDDLDRWLKQAREDAICFLDERVKQPLLSIRGEIFDTFQKRHRGVGELGDVQLTADSLHRMVRAFVAKTKGDEVASKASDLELMEIMMSRYEEELSHPVQSLLGGELARALLIQVQKLKHDIETAMLELNQILRANEINFAILAALPALFFAVVLLLLLRKPFIEGKGAEGRGRLAQARRRMLMVEVEKAVMTCQMSSDEGREEDAILDYGLLIYCLDRLHKAVKKPAEKSGEWSSLRQDILDLAKPRMSTYYKLAIAARMERVYDCLAPMPK</sequence>
<feature type="transmembrane region" description="Helical" evidence="6">
    <location>
        <begin position="426"/>
        <end position="447"/>
    </location>
</feature>
<dbReference type="PANTHER" id="PTHR28234">
    <property type="entry name" value="NUCLEAR CONTROL OF ATPASE PROTEIN 2"/>
    <property type="match status" value="1"/>
</dbReference>
<dbReference type="EMBL" id="OZ019902">
    <property type="protein sequence ID" value="CAK9193796.1"/>
    <property type="molecule type" value="Genomic_DNA"/>
</dbReference>
<name>A0ABP0TDH7_9BRYO</name>
<accession>A0ABP0TDH7</accession>
<keyword evidence="5 6" id="KW-0472">Membrane</keyword>
<keyword evidence="8" id="KW-1185">Reference proteome</keyword>
<evidence type="ECO:0008006" key="9">
    <source>
        <dbReference type="Google" id="ProtNLM"/>
    </source>
</evidence>
<keyword evidence="2 6" id="KW-0812">Transmembrane</keyword>
<gene>
    <name evidence="7" type="ORF">CSSPTR1EN2_LOCUS2205</name>
</gene>
<evidence type="ECO:0000256" key="4">
    <source>
        <dbReference type="ARBA" id="ARBA00023128"/>
    </source>
</evidence>
<comment type="subcellular location">
    <subcellularLocation>
        <location evidence="1">Mitochondrion membrane</location>
        <topology evidence="1">Multi-pass membrane protein</topology>
    </subcellularLocation>
</comment>
<evidence type="ECO:0000256" key="2">
    <source>
        <dbReference type="ARBA" id="ARBA00022692"/>
    </source>
</evidence>
<evidence type="ECO:0000256" key="6">
    <source>
        <dbReference type="SAM" id="Phobius"/>
    </source>
</evidence>
<evidence type="ECO:0000313" key="7">
    <source>
        <dbReference type="EMBL" id="CAK9193796.1"/>
    </source>
</evidence>
<keyword evidence="4" id="KW-0496">Mitochondrion</keyword>
<protein>
    <recommendedName>
        <fullName evidence="9">Protein DGS1, mitochondrial</fullName>
    </recommendedName>
</protein>
<dbReference type="InterPro" id="IPR013946">
    <property type="entry name" value="NCA2-like"/>
</dbReference>
<dbReference type="Pfam" id="PF08637">
    <property type="entry name" value="NCA2"/>
    <property type="match status" value="1"/>
</dbReference>
<evidence type="ECO:0000313" key="8">
    <source>
        <dbReference type="Proteomes" id="UP001497512"/>
    </source>
</evidence>
<reference evidence="7" key="1">
    <citation type="submission" date="2024-02" db="EMBL/GenBank/DDBJ databases">
        <authorList>
            <consortium name="ELIXIR-Norway"/>
            <consortium name="Elixir Norway"/>
        </authorList>
    </citation>
    <scope>NUCLEOTIDE SEQUENCE</scope>
</reference>